<proteinExistence type="predicted"/>
<reference evidence="2 3" key="1">
    <citation type="journal article" date="2014" name="PLoS Genet.">
        <title>Phylogenetically driven sequencing of extremely halophilic archaea reveals strategies for static and dynamic osmo-response.</title>
        <authorList>
            <person name="Becker E.A."/>
            <person name="Seitzer P.M."/>
            <person name="Tritt A."/>
            <person name="Larsen D."/>
            <person name="Krusor M."/>
            <person name="Yao A.I."/>
            <person name="Wu D."/>
            <person name="Madern D."/>
            <person name="Eisen J.A."/>
            <person name="Darling A.E."/>
            <person name="Facciotti M.T."/>
        </authorList>
    </citation>
    <scope>NUCLEOTIDE SEQUENCE [LARGE SCALE GENOMIC DNA]</scope>
    <source>
        <strain evidence="3">DSM 18310 / JCM 13924 / TL6</strain>
    </source>
</reference>
<dbReference type="RefSeq" id="WP_008091350.1">
    <property type="nucleotide sequence ID" value="NZ_AOLG01000008.1"/>
</dbReference>
<feature type="transmembrane region" description="Helical" evidence="1">
    <location>
        <begin position="6"/>
        <end position="21"/>
    </location>
</feature>
<dbReference type="Proteomes" id="UP000011559">
    <property type="component" value="Unassembled WGS sequence"/>
</dbReference>
<dbReference type="OrthoDB" id="293452at2157"/>
<dbReference type="EMBL" id="AOLG01000008">
    <property type="protein sequence ID" value="ELZ73945.1"/>
    <property type="molecule type" value="Genomic_DNA"/>
</dbReference>
<keyword evidence="3" id="KW-1185">Reference proteome</keyword>
<keyword evidence="1" id="KW-1133">Transmembrane helix</keyword>
<accession>M0GP42</accession>
<keyword evidence="1" id="KW-0812">Transmembrane</keyword>
<keyword evidence="1" id="KW-0472">Membrane</keyword>
<dbReference type="PATRIC" id="fig|1227461.3.peg.330"/>
<evidence type="ECO:0000313" key="2">
    <source>
        <dbReference type="EMBL" id="ELZ73945.1"/>
    </source>
</evidence>
<evidence type="ECO:0000256" key="1">
    <source>
        <dbReference type="SAM" id="Phobius"/>
    </source>
</evidence>
<feature type="transmembrane region" description="Helical" evidence="1">
    <location>
        <begin position="52"/>
        <end position="71"/>
    </location>
</feature>
<name>M0GP42_HALPT</name>
<comment type="caution">
    <text evidence="2">The sequence shown here is derived from an EMBL/GenBank/DDBJ whole genome shotgun (WGS) entry which is preliminary data.</text>
</comment>
<protein>
    <submittedName>
        <fullName evidence="2">Uncharacterized protein</fullName>
    </submittedName>
</protein>
<gene>
    <name evidence="2" type="ORF">C457_01650</name>
</gene>
<sequence>MDPAQVVPSVMFVAAGGYLYRRPMSARSLVSPREWTEAPAKAEVLQRRLGKAMGVALALGGVLWFVVALATG</sequence>
<evidence type="ECO:0000313" key="3">
    <source>
        <dbReference type="Proteomes" id="UP000011559"/>
    </source>
</evidence>
<dbReference type="AlphaFoldDB" id="M0GP42"/>
<organism evidence="2 3">
    <name type="scientific">Haloferax prahovense (strain DSM 18310 / JCM 13924 / TL6)</name>
    <dbReference type="NCBI Taxonomy" id="1227461"/>
    <lineage>
        <taxon>Archaea</taxon>
        <taxon>Methanobacteriati</taxon>
        <taxon>Methanobacteriota</taxon>
        <taxon>Stenosarchaea group</taxon>
        <taxon>Halobacteria</taxon>
        <taxon>Halobacteriales</taxon>
        <taxon>Haloferacaceae</taxon>
        <taxon>Haloferax</taxon>
    </lineage>
</organism>